<protein>
    <submittedName>
        <fullName evidence="2">Uncharacterized protein</fullName>
    </submittedName>
</protein>
<keyword evidence="3" id="KW-1185">Reference proteome</keyword>
<feature type="compositionally biased region" description="Polar residues" evidence="1">
    <location>
        <begin position="1"/>
        <end position="14"/>
    </location>
</feature>
<dbReference type="AlphaFoldDB" id="A0A1Q9BUC8"/>
<name>A0A1Q9BUC8_SYMMI</name>
<gene>
    <name evidence="2" type="ORF">AK812_SmicGene46251</name>
</gene>
<accession>A0A1Q9BUC8</accession>
<dbReference type="Proteomes" id="UP000186817">
    <property type="component" value="Unassembled WGS sequence"/>
</dbReference>
<feature type="non-terminal residue" evidence="2">
    <location>
        <position position="1"/>
    </location>
</feature>
<evidence type="ECO:0000313" key="2">
    <source>
        <dbReference type="EMBL" id="OLP74262.1"/>
    </source>
</evidence>
<sequence>ARASVNSISENGHSPLSAVRATGRRLEGEKMVRSLLHLRADPASWHGGALQKVVPSKPSHFKAVVSALLNAAADPSSAVPGQPCLADGTLSRRPLYYLSPLVTSTRHEDVAQLLFEARAAEDSACSRSVCRCRVLFYLANKDGAMKEIH</sequence>
<evidence type="ECO:0000256" key="1">
    <source>
        <dbReference type="SAM" id="MobiDB-lite"/>
    </source>
</evidence>
<comment type="caution">
    <text evidence="2">The sequence shown here is derived from an EMBL/GenBank/DDBJ whole genome shotgun (WGS) entry which is preliminary data.</text>
</comment>
<reference evidence="2 3" key="1">
    <citation type="submission" date="2016-02" db="EMBL/GenBank/DDBJ databases">
        <title>Genome analysis of coral dinoflagellate symbionts highlights evolutionary adaptations to a symbiotic lifestyle.</title>
        <authorList>
            <person name="Aranda M."/>
            <person name="Li Y."/>
            <person name="Liew Y.J."/>
            <person name="Baumgarten S."/>
            <person name="Simakov O."/>
            <person name="Wilson M."/>
            <person name="Piel J."/>
            <person name="Ashoor H."/>
            <person name="Bougouffa S."/>
            <person name="Bajic V.B."/>
            <person name="Ryu T."/>
            <person name="Ravasi T."/>
            <person name="Bayer T."/>
            <person name="Micklem G."/>
            <person name="Kim H."/>
            <person name="Bhak J."/>
            <person name="Lajeunesse T.C."/>
            <person name="Voolstra C.R."/>
        </authorList>
    </citation>
    <scope>NUCLEOTIDE SEQUENCE [LARGE SCALE GENOMIC DNA]</scope>
    <source>
        <strain evidence="2 3">CCMP2467</strain>
    </source>
</reference>
<evidence type="ECO:0000313" key="3">
    <source>
        <dbReference type="Proteomes" id="UP000186817"/>
    </source>
</evidence>
<proteinExistence type="predicted"/>
<feature type="non-terminal residue" evidence="2">
    <location>
        <position position="149"/>
    </location>
</feature>
<dbReference type="EMBL" id="LSRX01004020">
    <property type="protein sequence ID" value="OLP74262.1"/>
    <property type="molecule type" value="Genomic_DNA"/>
</dbReference>
<organism evidence="2 3">
    <name type="scientific">Symbiodinium microadriaticum</name>
    <name type="common">Dinoflagellate</name>
    <name type="synonym">Zooxanthella microadriatica</name>
    <dbReference type="NCBI Taxonomy" id="2951"/>
    <lineage>
        <taxon>Eukaryota</taxon>
        <taxon>Sar</taxon>
        <taxon>Alveolata</taxon>
        <taxon>Dinophyceae</taxon>
        <taxon>Suessiales</taxon>
        <taxon>Symbiodiniaceae</taxon>
        <taxon>Symbiodinium</taxon>
    </lineage>
</organism>
<feature type="region of interest" description="Disordered" evidence="1">
    <location>
        <begin position="1"/>
        <end position="22"/>
    </location>
</feature>